<sequence>MLLQVNNLLTVAIAILVLLVGIFIQKRVNILSRFFIPAPVVGGLLFSILVAVLSYFDYMHINFDASAQQYFMLIFFATIGFAASLRFLFIGGKAVLILFACMCLLVVLQNSLGVSLAMLLDMPTAFGLANSSITMIGGHGTGLAFAGTLQNDFGLQNAATITAAAATVGLIAGSLSGGPVAKFLMRKYKPEVTGAKMDAESLKKLQLHKPSKISQEGIFNAVIMIALAIGFGSIFSAWFKSLNIILPDYIGAMLAAAILRNCSDMTDWYEISHTELQVLGAISLSIFLSMALMQMKLLALVNLAIPMLVILLAQVVLMVLFAIFVIYKLLGKSYDAVVMTCGTVGLGMGATPNAIANMDAFVAKNRPAPQAFFVVPIVGSVLIDFFNAGMITAFLNIF</sequence>
<accession>A0A8J2Z5Q9</accession>
<keyword evidence="1" id="KW-0472">Membrane</keyword>
<dbReference type="EMBL" id="BMJS01000027">
    <property type="protein sequence ID" value="GGG03313.1"/>
    <property type="molecule type" value="Genomic_DNA"/>
</dbReference>
<dbReference type="PANTHER" id="PTHR36178">
    <property type="entry name" value="SLR0625 PROTEIN"/>
    <property type="match status" value="1"/>
</dbReference>
<keyword evidence="1" id="KW-1003">Cell membrane</keyword>
<dbReference type="AlphaFoldDB" id="A0A8J2Z5Q9"/>
<keyword evidence="4" id="KW-1185">Reference proteome</keyword>
<dbReference type="InterPro" id="IPR004445">
    <property type="entry name" value="GltS"/>
</dbReference>
<keyword evidence="1" id="KW-0915">Sodium</keyword>
<feature type="transmembrane region" description="Helical" evidence="1">
    <location>
        <begin position="371"/>
        <end position="395"/>
    </location>
</feature>
<dbReference type="GO" id="GO:0015501">
    <property type="term" value="F:glutamate:sodium symporter activity"/>
    <property type="evidence" value="ECO:0007669"/>
    <property type="project" value="UniProtKB-UniRule"/>
</dbReference>
<keyword evidence="1" id="KW-0813">Transport</keyword>
<comment type="similarity">
    <text evidence="1">Belongs to the glutamate:Na(+) symporter (ESS) (TC 2.A.27) family.</text>
</comment>
<feature type="transmembrane region" description="Helical" evidence="1">
    <location>
        <begin position="218"/>
        <end position="238"/>
    </location>
</feature>
<comment type="subcellular location">
    <subcellularLocation>
        <location evidence="1">Cell inner membrane</location>
        <topology evidence="1">Multi-pass membrane protein</topology>
    </subcellularLocation>
</comment>
<feature type="transmembrane region" description="Helical" evidence="1">
    <location>
        <begin position="334"/>
        <end position="351"/>
    </location>
</feature>
<protein>
    <recommendedName>
        <fullName evidence="1 2">Sodium/glutamate symporter</fullName>
    </recommendedName>
</protein>
<keyword evidence="1" id="KW-0029">Amino-acid transport</keyword>
<feature type="transmembrane region" description="Helical" evidence="1">
    <location>
        <begin position="158"/>
        <end position="181"/>
    </location>
</feature>
<keyword evidence="1" id="KW-0739">Sodium transport</keyword>
<keyword evidence="1" id="KW-0769">Symport</keyword>
<feature type="transmembrane region" description="Helical" evidence="1">
    <location>
        <begin position="36"/>
        <end position="56"/>
    </location>
</feature>
<dbReference type="HAMAP" id="MF_02062">
    <property type="entry name" value="GltS"/>
    <property type="match status" value="1"/>
</dbReference>
<gene>
    <name evidence="3" type="primary">gltC</name>
    <name evidence="1" type="synonym">gltS</name>
    <name evidence="3" type="ORF">GCM10010995_20930</name>
</gene>
<organism evidence="3 4">
    <name type="scientific">Cysteiniphilum litorale</name>
    <dbReference type="NCBI Taxonomy" id="2056700"/>
    <lineage>
        <taxon>Bacteria</taxon>
        <taxon>Pseudomonadati</taxon>
        <taxon>Pseudomonadota</taxon>
        <taxon>Gammaproteobacteria</taxon>
        <taxon>Thiotrichales</taxon>
        <taxon>Fastidiosibacteraceae</taxon>
        <taxon>Cysteiniphilum</taxon>
    </lineage>
</organism>
<dbReference type="OrthoDB" id="4921038at2"/>
<dbReference type="GO" id="GO:0005886">
    <property type="term" value="C:plasma membrane"/>
    <property type="evidence" value="ECO:0007669"/>
    <property type="project" value="UniProtKB-SubCell"/>
</dbReference>
<keyword evidence="1" id="KW-0997">Cell inner membrane</keyword>
<dbReference type="PANTHER" id="PTHR36178:SF1">
    <property type="entry name" value="SODIUM_GLUTAMATE SYMPORTER"/>
    <property type="match status" value="1"/>
</dbReference>
<feature type="transmembrane region" description="Helical" evidence="1">
    <location>
        <begin position="68"/>
        <end position="89"/>
    </location>
</feature>
<proteinExistence type="inferred from homology"/>
<dbReference type="NCBIfam" id="TIGR00210">
    <property type="entry name" value="gltS"/>
    <property type="match status" value="1"/>
</dbReference>
<feature type="transmembrane region" description="Helical" evidence="1">
    <location>
        <begin position="244"/>
        <end position="262"/>
    </location>
</feature>
<evidence type="ECO:0000256" key="1">
    <source>
        <dbReference type="HAMAP-Rule" id="MF_02062"/>
    </source>
</evidence>
<dbReference type="Proteomes" id="UP000636949">
    <property type="component" value="Unassembled WGS sequence"/>
</dbReference>
<evidence type="ECO:0000313" key="3">
    <source>
        <dbReference type="EMBL" id="GGG03313.1"/>
    </source>
</evidence>
<dbReference type="RefSeq" id="WP_157968304.1">
    <property type="nucleotide sequence ID" value="NZ_BMJS01000027.1"/>
</dbReference>
<feature type="transmembrane region" description="Helical" evidence="1">
    <location>
        <begin position="274"/>
        <end position="293"/>
    </location>
</feature>
<dbReference type="GO" id="GO:0015813">
    <property type="term" value="P:L-glutamate transmembrane transport"/>
    <property type="evidence" value="ECO:0007669"/>
    <property type="project" value="UniProtKB-UniRule"/>
</dbReference>
<evidence type="ECO:0000313" key="4">
    <source>
        <dbReference type="Proteomes" id="UP000636949"/>
    </source>
</evidence>
<reference evidence="3" key="2">
    <citation type="submission" date="2020-09" db="EMBL/GenBank/DDBJ databases">
        <authorList>
            <person name="Sun Q."/>
            <person name="Zhou Y."/>
        </authorList>
    </citation>
    <scope>NUCLEOTIDE SEQUENCE</scope>
    <source>
        <strain evidence="3">CGMCC 1.15758</strain>
    </source>
</reference>
<dbReference type="Pfam" id="PF03616">
    <property type="entry name" value="Glt_symporter"/>
    <property type="match status" value="1"/>
</dbReference>
<reference evidence="3" key="1">
    <citation type="journal article" date="2014" name="Int. J. Syst. Evol. Microbiol.">
        <title>Complete genome sequence of Corynebacterium casei LMG S-19264T (=DSM 44701T), isolated from a smear-ripened cheese.</title>
        <authorList>
            <consortium name="US DOE Joint Genome Institute (JGI-PGF)"/>
            <person name="Walter F."/>
            <person name="Albersmeier A."/>
            <person name="Kalinowski J."/>
            <person name="Ruckert C."/>
        </authorList>
    </citation>
    <scope>NUCLEOTIDE SEQUENCE</scope>
    <source>
        <strain evidence="3">CGMCC 1.15758</strain>
    </source>
</reference>
<feature type="transmembrane region" description="Helical" evidence="1">
    <location>
        <begin position="305"/>
        <end position="327"/>
    </location>
</feature>
<comment type="caution">
    <text evidence="3">The sequence shown here is derived from an EMBL/GenBank/DDBJ whole genome shotgun (WGS) entry which is preliminary data.</text>
</comment>
<feature type="transmembrane region" description="Helical" evidence="1">
    <location>
        <begin position="96"/>
        <end position="120"/>
    </location>
</feature>
<comment type="function">
    <text evidence="1">Catalyzes the sodium-dependent transport of glutamate.</text>
</comment>
<keyword evidence="1" id="KW-0812">Transmembrane</keyword>
<keyword evidence="1" id="KW-1133">Transmembrane helix</keyword>
<keyword evidence="1" id="KW-0406">Ion transport</keyword>
<name>A0A8J2Z5Q9_9GAMM</name>
<feature type="transmembrane region" description="Helical" evidence="1">
    <location>
        <begin position="6"/>
        <end position="24"/>
    </location>
</feature>
<evidence type="ECO:0000256" key="2">
    <source>
        <dbReference type="NCBIfam" id="TIGR00210"/>
    </source>
</evidence>